<dbReference type="Pfam" id="PF00293">
    <property type="entry name" value="NUDIX"/>
    <property type="match status" value="1"/>
</dbReference>
<proteinExistence type="predicted"/>
<evidence type="ECO:0000313" key="4">
    <source>
        <dbReference type="Proteomes" id="UP000007807"/>
    </source>
</evidence>
<dbReference type="GO" id="GO:0006754">
    <property type="term" value="P:ATP biosynthetic process"/>
    <property type="evidence" value="ECO:0007669"/>
    <property type="project" value="TreeGrafter"/>
</dbReference>
<gene>
    <name evidence="3" type="ordered locus">MCON_2255</name>
</gene>
<dbReference type="InterPro" id="IPR020084">
    <property type="entry name" value="NUDIX_hydrolase_CS"/>
</dbReference>
<dbReference type="AlphaFoldDB" id="F4BY01"/>
<dbReference type="GO" id="GO:0004081">
    <property type="term" value="F:bis(5'-nucleosyl)-tetraphosphatase (asymmetrical) activity"/>
    <property type="evidence" value="ECO:0007669"/>
    <property type="project" value="TreeGrafter"/>
</dbReference>
<accession>F4BY01</accession>
<keyword evidence="4" id="KW-1185">Reference proteome</keyword>
<protein>
    <submittedName>
        <fullName evidence="3">Hydrolase, NUDIX family</fullName>
    </submittedName>
</protein>
<evidence type="ECO:0000259" key="2">
    <source>
        <dbReference type="PROSITE" id="PS51462"/>
    </source>
</evidence>
<dbReference type="PROSITE" id="PS00893">
    <property type="entry name" value="NUDIX_BOX"/>
    <property type="match status" value="1"/>
</dbReference>
<keyword evidence="1 3" id="KW-0378">Hydrolase</keyword>
<dbReference type="KEGG" id="mcj:MCON_2255"/>
<organism evidence="3 4">
    <name type="scientific">Methanothrix soehngenii (strain ATCC 5969 / DSM 3671 / JCM 10134 / NBRC 103675 / OCM 69 / GP-6)</name>
    <name type="common">Methanosaeta concilii</name>
    <dbReference type="NCBI Taxonomy" id="990316"/>
    <lineage>
        <taxon>Archaea</taxon>
        <taxon>Methanobacteriati</taxon>
        <taxon>Methanobacteriota</taxon>
        <taxon>Stenosarchaea group</taxon>
        <taxon>Methanomicrobia</taxon>
        <taxon>Methanotrichales</taxon>
        <taxon>Methanotrichaceae</taxon>
        <taxon>Methanothrix</taxon>
    </lineage>
</organism>
<dbReference type="EMBL" id="CP002565">
    <property type="protein sequence ID" value="AEB68753.1"/>
    <property type="molecule type" value="Genomic_DNA"/>
</dbReference>
<dbReference type="PANTHER" id="PTHR21340:SF7">
    <property type="entry name" value="NUDIX HYDROLASE DOMAIN-CONTAINING PROTEIN"/>
    <property type="match status" value="1"/>
</dbReference>
<sequence length="172" mass="19892">MSKKSGGILPFRFQDSHLEVLLVHPGGPLWAGKDEGAWSISKGLFEENESPLDAARREFKEETGFEVEGIFIELGRIKQPSGKIVFAWAVEKDLDERRIVSNNFMLEWPRRSGIMREFPEIDRAGWFDVESARKKIHKGQQDFIDRLLHALDHPDVHHPEIDQDEFISQERS</sequence>
<dbReference type="InterPro" id="IPR015797">
    <property type="entry name" value="NUDIX_hydrolase-like_dom_sf"/>
</dbReference>
<dbReference type="InParanoid" id="F4BY01"/>
<feature type="domain" description="Nudix hydrolase" evidence="2">
    <location>
        <begin position="1"/>
        <end position="149"/>
    </location>
</feature>
<dbReference type="OrthoDB" id="192849at2157"/>
<dbReference type="GeneID" id="10461699"/>
<dbReference type="Gene3D" id="3.90.79.10">
    <property type="entry name" value="Nucleoside Triphosphate Pyrophosphohydrolase"/>
    <property type="match status" value="1"/>
</dbReference>
<dbReference type="Proteomes" id="UP000007807">
    <property type="component" value="Chromosome"/>
</dbReference>
<reference evidence="3 4" key="1">
    <citation type="journal article" date="2011" name="J. Bacteriol.">
        <title>Complete genome sequence of Methanosaeta concilii, a specialist in aceticlastic methanogenesis.</title>
        <authorList>
            <person name="Barber R.D."/>
            <person name="Zhang L."/>
            <person name="Harnack M."/>
            <person name="Olson M.V."/>
            <person name="Kaul R."/>
            <person name="Ingram-Smith C."/>
            <person name="Smith K.S."/>
        </authorList>
    </citation>
    <scope>NUCLEOTIDE SEQUENCE [LARGE SCALE GENOMIC DNA]</scope>
    <source>
        <strain evidence="4">ATCC 5969 / DSM 3671 / JCM 10134 / NBRC 103675 / OCM 69 / GP-6</strain>
    </source>
</reference>
<dbReference type="InterPro" id="IPR000086">
    <property type="entry name" value="NUDIX_hydrolase_dom"/>
</dbReference>
<dbReference type="STRING" id="990316.MCON_2255"/>
<name>F4BY01_METSG</name>
<evidence type="ECO:0000256" key="1">
    <source>
        <dbReference type="ARBA" id="ARBA00022801"/>
    </source>
</evidence>
<dbReference type="PROSITE" id="PS51462">
    <property type="entry name" value="NUDIX"/>
    <property type="match status" value="1"/>
</dbReference>
<evidence type="ECO:0000313" key="3">
    <source>
        <dbReference type="EMBL" id="AEB68753.1"/>
    </source>
</evidence>
<dbReference type="SUPFAM" id="SSF55811">
    <property type="entry name" value="Nudix"/>
    <property type="match status" value="1"/>
</dbReference>
<dbReference type="PANTHER" id="PTHR21340">
    <property type="entry name" value="DIADENOSINE 5,5-P1,P4-TETRAPHOSPHATE PYROPHOSPHOHYDROLASE MUTT"/>
    <property type="match status" value="1"/>
</dbReference>
<dbReference type="HOGENOM" id="CLU_118065_0_0_2"/>
<dbReference type="CDD" id="cd04662">
    <property type="entry name" value="NUDIX_Hydrolase"/>
    <property type="match status" value="1"/>
</dbReference>
<dbReference type="InterPro" id="IPR051325">
    <property type="entry name" value="Nudix_hydrolase_domain"/>
</dbReference>
<dbReference type="RefSeq" id="WP_013719791.1">
    <property type="nucleotide sequence ID" value="NC_015416.1"/>
</dbReference>
<dbReference type="GO" id="GO:0006167">
    <property type="term" value="P:AMP biosynthetic process"/>
    <property type="evidence" value="ECO:0007669"/>
    <property type="project" value="TreeGrafter"/>
</dbReference>